<dbReference type="Pfam" id="PF02098">
    <property type="entry name" value="His_binding"/>
    <property type="match status" value="1"/>
</dbReference>
<feature type="chain" id="PRO_5005518002" evidence="2">
    <location>
        <begin position="19"/>
        <end position="216"/>
    </location>
</feature>
<accession>A0A0K8RG24</accession>
<dbReference type="GO" id="GO:0030682">
    <property type="term" value="P:symbiont-mediated perturbation of host defenses"/>
    <property type="evidence" value="ECO:0007669"/>
    <property type="project" value="InterPro"/>
</dbReference>
<keyword evidence="2" id="KW-0732">Signal</keyword>
<sequence length="216" mass="24883">MKTFFSLIIAALYPFVKCSSDCSCPSLQGILLEDTELKIFRDPWSFLRSEDRLYLKYMPFLNKLEGITCVISDFIKIQSSYTIHRRVSWTNLSTTPPIRDTIKVKIQGTMKSKTEFSVIHGDDSYDFDTVFADFKCLIIKISRTQTGLEGTCLLWVKEKNLENPLWHCKFFYYIFCKGSAVDLKPKKGCDKNVKKRDKHAQTIGNNNGPVTPQPPR</sequence>
<evidence type="ECO:0000256" key="1">
    <source>
        <dbReference type="SAM" id="MobiDB-lite"/>
    </source>
</evidence>
<name>A0A0K8RG24_IXORI</name>
<dbReference type="SUPFAM" id="SSF50814">
    <property type="entry name" value="Lipocalins"/>
    <property type="match status" value="1"/>
</dbReference>
<dbReference type="EMBL" id="GADI01003723">
    <property type="protein sequence ID" value="JAA70085.1"/>
    <property type="molecule type" value="mRNA"/>
</dbReference>
<proteinExistence type="evidence at transcript level"/>
<organism evidence="3">
    <name type="scientific">Ixodes ricinus</name>
    <name type="common">Common tick</name>
    <name type="synonym">Acarus ricinus</name>
    <dbReference type="NCBI Taxonomy" id="34613"/>
    <lineage>
        <taxon>Eukaryota</taxon>
        <taxon>Metazoa</taxon>
        <taxon>Ecdysozoa</taxon>
        <taxon>Arthropoda</taxon>
        <taxon>Chelicerata</taxon>
        <taxon>Arachnida</taxon>
        <taxon>Acari</taxon>
        <taxon>Parasitiformes</taxon>
        <taxon>Ixodida</taxon>
        <taxon>Ixodoidea</taxon>
        <taxon>Ixodidae</taxon>
        <taxon>Ixodinae</taxon>
        <taxon>Ixodes</taxon>
    </lineage>
</organism>
<protein>
    <submittedName>
        <fullName evidence="3">Putative salivary lipocalin</fullName>
    </submittedName>
</protein>
<dbReference type="GO" id="GO:0043176">
    <property type="term" value="F:amine binding"/>
    <property type="evidence" value="ECO:0007669"/>
    <property type="project" value="InterPro"/>
</dbReference>
<dbReference type="InterPro" id="IPR012674">
    <property type="entry name" value="Calycin"/>
</dbReference>
<evidence type="ECO:0000256" key="2">
    <source>
        <dbReference type="SAM" id="SignalP"/>
    </source>
</evidence>
<feature type="signal peptide" evidence="2">
    <location>
        <begin position="1"/>
        <end position="18"/>
    </location>
</feature>
<dbReference type="InterPro" id="IPR002970">
    <property type="entry name" value="Tick_his-bd"/>
</dbReference>
<dbReference type="Gene3D" id="2.40.128.20">
    <property type="match status" value="1"/>
</dbReference>
<reference evidence="3" key="1">
    <citation type="submission" date="2012-12" db="EMBL/GenBank/DDBJ databases">
        <title>Identification and characterization of a phenylalanine ammonia-lyase gene family in Isatis indigotica Fort.</title>
        <authorList>
            <person name="Liu Q."/>
            <person name="Chen J."/>
            <person name="Zhou X."/>
            <person name="Di P."/>
            <person name="Xiao Y."/>
            <person name="Xuan H."/>
            <person name="Zhang L."/>
            <person name="Chen W."/>
        </authorList>
    </citation>
    <scope>NUCLEOTIDE SEQUENCE</scope>
    <source>
        <tissue evidence="3">Salivary gland</tissue>
    </source>
</reference>
<evidence type="ECO:0000313" key="3">
    <source>
        <dbReference type="EMBL" id="JAA70085.1"/>
    </source>
</evidence>
<dbReference type="AlphaFoldDB" id="A0A0K8RG24"/>
<feature type="region of interest" description="Disordered" evidence="1">
    <location>
        <begin position="189"/>
        <end position="216"/>
    </location>
</feature>